<dbReference type="RefSeq" id="WP_273941310.1">
    <property type="nucleotide sequence ID" value="NZ_CP097263.1"/>
</dbReference>
<dbReference type="Pfam" id="PF13229">
    <property type="entry name" value="Beta_helix"/>
    <property type="match status" value="1"/>
</dbReference>
<evidence type="ECO:0000256" key="1">
    <source>
        <dbReference type="SAM" id="SignalP"/>
    </source>
</evidence>
<dbReference type="EMBL" id="JBHLUD010000004">
    <property type="protein sequence ID" value="MFC0542902.1"/>
    <property type="molecule type" value="Genomic_DNA"/>
</dbReference>
<feature type="chain" id="PRO_5046948709" evidence="1">
    <location>
        <begin position="30"/>
        <end position="509"/>
    </location>
</feature>
<dbReference type="InterPro" id="IPR012334">
    <property type="entry name" value="Pectin_lyas_fold"/>
</dbReference>
<dbReference type="Gene3D" id="2.160.20.10">
    <property type="entry name" value="Single-stranded right-handed beta-helix, Pectin lyase-like"/>
    <property type="match status" value="1"/>
</dbReference>
<sequence length="509" mass="51730">MARKAFRAGALVTSSVLALGAIAVGSAEAAAPRTATHYYVDCAAGNDSAAGTTQTAPWKTLARASTVTFGPGDVISLKRGTTCAEAFAPHGSGTAPAPVILNAYGSGAAPKIAPSGVRAAVYLHNVEGWELHDLDVSDAGGSAGPTRTGIYVQLTDFGTGHHYVVDNVHVHDVNGCDCTGYDEPSGGILFNVNGSATPTGFSSVHVTNSHVDGVNGMGISTSSQWAKRSPEFPGGAGSTYVAIPDILISGNQLSNLGGDGIVVQNGVNAKVEHNVVNGYSLRAAEYHSGIWTWDSDNTVIQFNEIAHGGGSLPAEAFDVDGGDNSTIYQYNFTHDNNGGMALLCAVPGMVSKNAIVRYNISQNDAAGAGGVVTIACTPQVGAQFYNNVVYSPSAAKLIANSATTSVHFANNIFVGSGAIDDPNGAYDHNLASGGVAAPAGSYNTAVSDPKLLHGGDATSIANLDGYKLATGSPALGTGVAITQDGGRDFYGNSTCYNNIGAYQGPGLAH</sequence>
<evidence type="ECO:0000259" key="2">
    <source>
        <dbReference type="Pfam" id="PF13229"/>
    </source>
</evidence>
<feature type="signal peptide" evidence="1">
    <location>
        <begin position="1"/>
        <end position="29"/>
    </location>
</feature>
<protein>
    <submittedName>
        <fullName evidence="3">Right-handed parallel beta-helix repeat-containing protein</fullName>
    </submittedName>
</protein>
<keyword evidence="4" id="KW-1185">Reference proteome</keyword>
<reference evidence="3 4" key="1">
    <citation type="submission" date="2024-09" db="EMBL/GenBank/DDBJ databases">
        <authorList>
            <person name="Sun Q."/>
            <person name="Mori K."/>
        </authorList>
    </citation>
    <scope>NUCLEOTIDE SEQUENCE [LARGE SCALE GENOMIC DNA]</scope>
    <source>
        <strain evidence="3 4">TBRC 1432</strain>
    </source>
</reference>
<organism evidence="3 4">
    <name type="scientific">Kutzneria chonburiensis</name>
    <dbReference type="NCBI Taxonomy" id="1483604"/>
    <lineage>
        <taxon>Bacteria</taxon>
        <taxon>Bacillati</taxon>
        <taxon>Actinomycetota</taxon>
        <taxon>Actinomycetes</taxon>
        <taxon>Pseudonocardiales</taxon>
        <taxon>Pseudonocardiaceae</taxon>
        <taxon>Kutzneria</taxon>
    </lineage>
</organism>
<dbReference type="SUPFAM" id="SSF51126">
    <property type="entry name" value="Pectin lyase-like"/>
    <property type="match status" value="1"/>
</dbReference>
<dbReference type="InterPro" id="IPR006626">
    <property type="entry name" value="PbH1"/>
</dbReference>
<dbReference type="InterPro" id="IPR011050">
    <property type="entry name" value="Pectin_lyase_fold/virulence"/>
</dbReference>
<dbReference type="InterPro" id="IPR039448">
    <property type="entry name" value="Beta_helix"/>
</dbReference>
<evidence type="ECO:0000313" key="3">
    <source>
        <dbReference type="EMBL" id="MFC0542902.1"/>
    </source>
</evidence>
<evidence type="ECO:0000313" key="4">
    <source>
        <dbReference type="Proteomes" id="UP001589810"/>
    </source>
</evidence>
<dbReference type="Proteomes" id="UP001589810">
    <property type="component" value="Unassembled WGS sequence"/>
</dbReference>
<feature type="domain" description="Right handed beta helix" evidence="2">
    <location>
        <begin position="246"/>
        <end position="413"/>
    </location>
</feature>
<accession>A0ABV6MRP6</accession>
<dbReference type="SMART" id="SM00710">
    <property type="entry name" value="PbH1"/>
    <property type="match status" value="6"/>
</dbReference>
<gene>
    <name evidence="3" type="ORF">ACFFH7_15495</name>
</gene>
<proteinExistence type="predicted"/>
<name>A0ABV6MRP6_9PSEU</name>
<comment type="caution">
    <text evidence="3">The sequence shown here is derived from an EMBL/GenBank/DDBJ whole genome shotgun (WGS) entry which is preliminary data.</text>
</comment>
<keyword evidence="1" id="KW-0732">Signal</keyword>